<comment type="cofactor">
    <cofactor evidence="6">
        <name>Mg(2+)</name>
        <dbReference type="ChEBI" id="CHEBI:18420"/>
    </cofactor>
    <cofactor evidence="6">
        <name>Mn(2+)</name>
        <dbReference type="ChEBI" id="CHEBI:29035"/>
    </cofactor>
    <text evidence="6">Mg(2+). Can also accept Mn(2+).</text>
</comment>
<comment type="pathway">
    <text evidence="6">Metabolic intermediate biosynthesis; acetyl-CoA biosynthesis; acetyl-CoA from acetate: step 1/2.</text>
</comment>
<proteinExistence type="inferred from homology"/>
<keyword evidence="6" id="KW-0460">Magnesium</keyword>
<dbReference type="CDD" id="cd24010">
    <property type="entry name" value="ASKHA_NBD_AcK_PK"/>
    <property type="match status" value="1"/>
</dbReference>
<keyword evidence="9" id="KW-1185">Reference proteome</keyword>
<dbReference type="InterPro" id="IPR023865">
    <property type="entry name" value="Aliphatic_acid_kinase_CS"/>
</dbReference>
<comment type="subunit">
    <text evidence="6">Homodimer.</text>
</comment>
<comment type="subcellular location">
    <subcellularLocation>
        <location evidence="6">Cytoplasm</location>
    </subcellularLocation>
</comment>
<dbReference type="PANTHER" id="PTHR21060">
    <property type="entry name" value="ACETATE KINASE"/>
    <property type="match status" value="1"/>
</dbReference>
<dbReference type="InterPro" id="IPR000890">
    <property type="entry name" value="Aliphatic_acid_kin_short-chain"/>
</dbReference>
<keyword evidence="6" id="KW-0963">Cytoplasm</keyword>
<dbReference type="EMBL" id="JBHTIA010000005">
    <property type="protein sequence ID" value="MFD0765135.1"/>
    <property type="molecule type" value="Genomic_DNA"/>
</dbReference>
<comment type="catalytic activity">
    <reaction evidence="6">
        <text>acetate + ATP = acetyl phosphate + ADP</text>
        <dbReference type="Rhea" id="RHEA:11352"/>
        <dbReference type="ChEBI" id="CHEBI:22191"/>
        <dbReference type="ChEBI" id="CHEBI:30089"/>
        <dbReference type="ChEBI" id="CHEBI:30616"/>
        <dbReference type="ChEBI" id="CHEBI:456216"/>
        <dbReference type="EC" id="2.7.2.1"/>
    </reaction>
</comment>
<dbReference type="Proteomes" id="UP001597073">
    <property type="component" value="Unassembled WGS sequence"/>
</dbReference>
<feature type="binding site" evidence="6">
    <location>
        <position position="14"/>
    </location>
    <ligand>
        <name>ATP</name>
        <dbReference type="ChEBI" id="CHEBI:30616"/>
    </ligand>
</feature>
<dbReference type="PROSITE" id="PS01076">
    <property type="entry name" value="ACETATE_KINASE_2"/>
    <property type="match status" value="1"/>
</dbReference>
<dbReference type="SUPFAM" id="SSF53067">
    <property type="entry name" value="Actin-like ATPase domain"/>
    <property type="match status" value="2"/>
</dbReference>
<name>A0ABW2ZG07_9SPHI</name>
<evidence type="ECO:0000256" key="4">
    <source>
        <dbReference type="ARBA" id="ARBA00022777"/>
    </source>
</evidence>
<evidence type="ECO:0000256" key="6">
    <source>
        <dbReference type="HAMAP-Rule" id="MF_00020"/>
    </source>
</evidence>
<gene>
    <name evidence="6" type="primary">ackA</name>
    <name evidence="8" type="ORF">ACFQZI_09735</name>
</gene>
<dbReference type="HAMAP" id="MF_00020">
    <property type="entry name" value="Acetate_kinase"/>
    <property type="match status" value="1"/>
</dbReference>
<dbReference type="InterPro" id="IPR004372">
    <property type="entry name" value="Ac/propionate_kinase"/>
</dbReference>
<feature type="site" description="Transition state stabilizer" evidence="6">
    <location>
        <position position="242"/>
    </location>
</feature>
<organism evidence="8 9">
    <name type="scientific">Mucilaginibacter lutimaris</name>
    <dbReference type="NCBI Taxonomy" id="931629"/>
    <lineage>
        <taxon>Bacteria</taxon>
        <taxon>Pseudomonadati</taxon>
        <taxon>Bacteroidota</taxon>
        <taxon>Sphingobacteriia</taxon>
        <taxon>Sphingobacteriales</taxon>
        <taxon>Sphingobacteriaceae</taxon>
        <taxon>Mucilaginibacter</taxon>
    </lineage>
</organism>
<feature type="binding site" evidence="6">
    <location>
        <position position="385"/>
    </location>
    <ligand>
        <name>Mg(2+)</name>
        <dbReference type="ChEBI" id="CHEBI:18420"/>
    </ligand>
</feature>
<feature type="binding site" evidence="6">
    <location>
        <begin position="209"/>
        <end position="213"/>
    </location>
    <ligand>
        <name>ATP</name>
        <dbReference type="ChEBI" id="CHEBI:30616"/>
    </ligand>
</feature>
<dbReference type="Gene3D" id="3.30.420.40">
    <property type="match status" value="2"/>
</dbReference>
<feature type="binding site" evidence="6">
    <location>
        <position position="7"/>
    </location>
    <ligand>
        <name>Mg(2+)</name>
        <dbReference type="ChEBI" id="CHEBI:18420"/>
    </ligand>
</feature>
<accession>A0ABW2ZG07</accession>
<evidence type="ECO:0000256" key="3">
    <source>
        <dbReference type="ARBA" id="ARBA00022741"/>
    </source>
</evidence>
<evidence type="ECO:0000256" key="5">
    <source>
        <dbReference type="ARBA" id="ARBA00022840"/>
    </source>
</evidence>
<comment type="caution">
    <text evidence="8">The sequence shown here is derived from an EMBL/GenBank/DDBJ whole genome shotgun (WGS) entry which is preliminary data.</text>
</comment>
<keyword evidence="3 6" id="KW-0547">Nucleotide-binding</keyword>
<comment type="function">
    <text evidence="6">Catalyzes the formation of acetyl phosphate from acetate and ATP. Can also catalyze the reverse reaction.</text>
</comment>
<protein>
    <recommendedName>
        <fullName evidence="6">Acetate kinase</fullName>
        <ecNumber evidence="6">2.7.2.1</ecNumber>
    </recommendedName>
    <alternativeName>
        <fullName evidence="6">Acetokinase</fullName>
    </alternativeName>
</protein>
<feature type="site" description="Transition state stabilizer" evidence="6">
    <location>
        <position position="183"/>
    </location>
</feature>
<feature type="binding site" evidence="6">
    <location>
        <position position="94"/>
    </location>
    <ligand>
        <name>substrate</name>
    </ligand>
</feature>
<dbReference type="PIRSF" id="PIRSF000722">
    <property type="entry name" value="Acetate_prop_kin"/>
    <property type="match status" value="1"/>
</dbReference>
<keyword evidence="6" id="KW-0479">Metal-binding</keyword>
<dbReference type="RefSeq" id="WP_377141833.1">
    <property type="nucleotide sequence ID" value="NZ_JBHTIA010000005.1"/>
</dbReference>
<evidence type="ECO:0000256" key="1">
    <source>
        <dbReference type="ARBA" id="ARBA00008748"/>
    </source>
</evidence>
<dbReference type="Pfam" id="PF00871">
    <property type="entry name" value="Acetate_kinase"/>
    <property type="match status" value="1"/>
</dbReference>
<dbReference type="InterPro" id="IPR043129">
    <property type="entry name" value="ATPase_NBD"/>
</dbReference>
<keyword evidence="5 6" id="KW-0067">ATP-binding</keyword>
<dbReference type="GO" id="GO:0016301">
    <property type="term" value="F:kinase activity"/>
    <property type="evidence" value="ECO:0007669"/>
    <property type="project" value="UniProtKB-KW"/>
</dbReference>
<feature type="active site" description="Proton donor/acceptor" evidence="6">
    <location>
        <position position="151"/>
    </location>
</feature>
<dbReference type="PRINTS" id="PR00471">
    <property type="entry name" value="ACETATEKNASE"/>
</dbReference>
<reference evidence="9" key="1">
    <citation type="journal article" date="2019" name="Int. J. Syst. Evol. Microbiol.">
        <title>The Global Catalogue of Microorganisms (GCM) 10K type strain sequencing project: providing services to taxonomists for standard genome sequencing and annotation.</title>
        <authorList>
            <consortium name="The Broad Institute Genomics Platform"/>
            <consortium name="The Broad Institute Genome Sequencing Center for Infectious Disease"/>
            <person name="Wu L."/>
            <person name="Ma J."/>
        </authorList>
    </citation>
    <scope>NUCLEOTIDE SEQUENCE [LARGE SCALE GENOMIC DNA]</scope>
    <source>
        <strain evidence="9">CCUG 60742</strain>
    </source>
</reference>
<dbReference type="PANTHER" id="PTHR21060:SF15">
    <property type="entry name" value="ACETATE KINASE-RELATED"/>
    <property type="match status" value="1"/>
</dbReference>
<sequence>MYILVINSGSSSIKYQLFLQHSDQPVCSGLIERIGQDNGLITHEIFRADVAQTLKLEQSIKDHETGMQAMAGLLTREDIAMIDNAAQIGTIGHRVVHGGETLTKPTVITAEVKEKIMALYALAPLHNPGHIKGIEVAEKLFPAATQIAVFDTAFHQTLPERAFRYAIPDKFYLEDGIRVYGFHGISHQYVAGAAITWLKDPGAKLITIHLGNGCSMAAVSGGRCIDTSMGLTPLDGLVMGTRSGAIDPSVLLYLQQQKGYTAEQLTGLLNKQSGMLGLTGYNDMRDISRLYHENDPAAKLAYELYAYRIKKFIGAYTAALNGLDALVFTAGVGENDALTRELVCRDMEFLGINIDIAKNQLREKGLRDLTAGGGRTRILVIPTNEELAIARECRRLGAEGH</sequence>
<feature type="binding site" evidence="6">
    <location>
        <begin position="331"/>
        <end position="335"/>
    </location>
    <ligand>
        <name>ATP</name>
        <dbReference type="ChEBI" id="CHEBI:30616"/>
    </ligand>
</feature>
<dbReference type="NCBIfam" id="TIGR00016">
    <property type="entry name" value="ackA"/>
    <property type="match status" value="1"/>
</dbReference>
<evidence type="ECO:0000313" key="9">
    <source>
        <dbReference type="Proteomes" id="UP001597073"/>
    </source>
</evidence>
<dbReference type="PROSITE" id="PS01075">
    <property type="entry name" value="ACETATE_KINASE_1"/>
    <property type="match status" value="1"/>
</dbReference>
<evidence type="ECO:0000256" key="2">
    <source>
        <dbReference type="ARBA" id="ARBA00022679"/>
    </source>
</evidence>
<comment type="similarity">
    <text evidence="1 6 7">Belongs to the acetokinase family.</text>
</comment>
<dbReference type="EC" id="2.7.2.1" evidence="6"/>
<keyword evidence="4 6" id="KW-0418">Kinase</keyword>
<feature type="binding site" evidence="6">
    <location>
        <begin position="283"/>
        <end position="285"/>
    </location>
    <ligand>
        <name>ATP</name>
        <dbReference type="ChEBI" id="CHEBI:30616"/>
    </ligand>
</feature>
<evidence type="ECO:0000313" key="8">
    <source>
        <dbReference type="EMBL" id="MFD0765135.1"/>
    </source>
</evidence>
<keyword evidence="2 6" id="KW-0808">Transferase</keyword>
<evidence type="ECO:0000256" key="7">
    <source>
        <dbReference type="RuleBase" id="RU003835"/>
    </source>
</evidence>